<comment type="catalytic activity">
    <reaction evidence="10">
        <text>L-seryl-[protein] + ATP = O-phospho-L-seryl-[protein] + ADP + H(+)</text>
        <dbReference type="Rhea" id="RHEA:17989"/>
        <dbReference type="Rhea" id="RHEA-COMP:9863"/>
        <dbReference type="Rhea" id="RHEA-COMP:11604"/>
        <dbReference type="ChEBI" id="CHEBI:15378"/>
        <dbReference type="ChEBI" id="CHEBI:29999"/>
        <dbReference type="ChEBI" id="CHEBI:30616"/>
        <dbReference type="ChEBI" id="CHEBI:83421"/>
        <dbReference type="ChEBI" id="CHEBI:456216"/>
        <dbReference type="EC" id="2.7.11.1"/>
    </reaction>
</comment>
<dbReference type="GO" id="GO:0035556">
    <property type="term" value="P:intracellular signal transduction"/>
    <property type="evidence" value="ECO:0007669"/>
    <property type="project" value="TreeGrafter"/>
</dbReference>
<dbReference type="InterPro" id="IPR011009">
    <property type="entry name" value="Kinase-like_dom_sf"/>
</dbReference>
<dbReference type="STRING" id="418985.A0A1V9Y0H0"/>
<keyword evidence="14" id="KW-1185">Reference proteome</keyword>
<dbReference type="SUPFAM" id="SSF56112">
    <property type="entry name" value="Protein kinase-like (PK-like)"/>
    <property type="match status" value="1"/>
</dbReference>
<evidence type="ECO:0000259" key="12">
    <source>
        <dbReference type="PROSITE" id="PS50011"/>
    </source>
</evidence>
<dbReference type="GO" id="GO:0005524">
    <property type="term" value="F:ATP binding"/>
    <property type="evidence" value="ECO:0007669"/>
    <property type="project" value="UniProtKB-KW"/>
</dbReference>
<dbReference type="AlphaFoldDB" id="A0A1V9Y0H0"/>
<evidence type="ECO:0000256" key="9">
    <source>
        <dbReference type="ARBA" id="ARBA00047899"/>
    </source>
</evidence>
<dbReference type="PANTHER" id="PTHR24356">
    <property type="entry name" value="SERINE/THREONINE-PROTEIN KINASE"/>
    <property type="match status" value="1"/>
</dbReference>
<evidence type="ECO:0000256" key="5">
    <source>
        <dbReference type="ARBA" id="ARBA00022741"/>
    </source>
</evidence>
<accession>A0A1V9Y0H0</accession>
<feature type="region of interest" description="Disordered" evidence="11">
    <location>
        <begin position="1"/>
        <end position="21"/>
    </location>
</feature>
<dbReference type="Gene3D" id="3.30.200.20">
    <property type="entry name" value="Phosphorylase Kinase, domain 1"/>
    <property type="match status" value="1"/>
</dbReference>
<dbReference type="InterPro" id="IPR008271">
    <property type="entry name" value="Ser/Thr_kinase_AS"/>
</dbReference>
<evidence type="ECO:0000313" key="14">
    <source>
        <dbReference type="Proteomes" id="UP000192247"/>
    </source>
</evidence>
<evidence type="ECO:0000256" key="1">
    <source>
        <dbReference type="ARBA" id="ARBA00012513"/>
    </source>
</evidence>
<proteinExistence type="predicted"/>
<dbReference type="Pfam" id="PF00069">
    <property type="entry name" value="Pkinase"/>
    <property type="match status" value="1"/>
</dbReference>
<sequence>MTNYSYEGSSTEEQESTTSHADLVQCSTQEAQSPLGQCKDSMASSAAASKKRRVIEGPIIKEMQKVLPGALHQARKLLHIFAKAIGLSEFTRYPREHHICLQVHLLALDLSRAIKHQTITYVQVREGFENLWYLMEFCKRTSQRDAAVTARLTRKAILIMERVTSVMEDYSGVNSTDWVKVADMFLSEAKAYTQDAVPYKPAKFKYFLVNRMIGSGGFGTIYKAYVGGIVCTLKLIPCELLTDPKHACMDKLVASMIDNPFLVKYFACFSTKQAFVTAMEYIRGCDLLKVLRIARTIPEDVLRIIIAQLGEALQHMHCKGFIHRDVKPANLIIMVGCRIKLIDFDTAKTCIGKFVRKNQLLFSARTSAEFYDSQIAGTVPYLAPECITYMGYGRSMDWWATGVSTFHLATGRLPFQRFRTQEELQRMIAAGFYRWPKDRVFSLQLQEFVNALMQKKPFERLCSHRYTDFQEHPFFAGINWHTLAETDFLK</sequence>
<keyword evidence="6 13" id="KW-0418">Kinase</keyword>
<organism evidence="13 14">
    <name type="scientific">Tropilaelaps mercedesae</name>
    <dbReference type="NCBI Taxonomy" id="418985"/>
    <lineage>
        <taxon>Eukaryota</taxon>
        <taxon>Metazoa</taxon>
        <taxon>Ecdysozoa</taxon>
        <taxon>Arthropoda</taxon>
        <taxon>Chelicerata</taxon>
        <taxon>Arachnida</taxon>
        <taxon>Acari</taxon>
        <taxon>Parasitiformes</taxon>
        <taxon>Mesostigmata</taxon>
        <taxon>Gamasina</taxon>
        <taxon>Dermanyssoidea</taxon>
        <taxon>Laelapidae</taxon>
        <taxon>Tropilaelaps</taxon>
    </lineage>
</organism>
<dbReference type="OrthoDB" id="248923at2759"/>
<evidence type="ECO:0000313" key="13">
    <source>
        <dbReference type="EMBL" id="OQR79224.1"/>
    </source>
</evidence>
<evidence type="ECO:0000256" key="11">
    <source>
        <dbReference type="SAM" id="MobiDB-lite"/>
    </source>
</evidence>
<comment type="caution">
    <text evidence="13">The sequence shown here is derived from an EMBL/GenBank/DDBJ whole genome shotgun (WGS) entry which is preliminary data.</text>
</comment>
<keyword evidence="4" id="KW-0808">Transferase</keyword>
<gene>
    <name evidence="13" type="ORF">BIW11_00181</name>
</gene>
<dbReference type="InParanoid" id="A0A1V9Y0H0"/>
<evidence type="ECO:0000256" key="7">
    <source>
        <dbReference type="ARBA" id="ARBA00022840"/>
    </source>
</evidence>
<dbReference type="SMART" id="SM00220">
    <property type="entry name" value="S_TKc"/>
    <property type="match status" value="1"/>
</dbReference>
<name>A0A1V9Y0H0_9ACAR</name>
<dbReference type="EC" id="2.7.11.1" evidence="1"/>
<dbReference type="InterPro" id="IPR000719">
    <property type="entry name" value="Prot_kinase_dom"/>
</dbReference>
<dbReference type="PANTHER" id="PTHR24356:SF1">
    <property type="entry name" value="SERINE_THREONINE-PROTEIN KINASE GREATWALL"/>
    <property type="match status" value="1"/>
</dbReference>
<dbReference type="Proteomes" id="UP000192247">
    <property type="component" value="Unassembled WGS sequence"/>
</dbReference>
<dbReference type="GO" id="GO:0004674">
    <property type="term" value="F:protein serine/threonine kinase activity"/>
    <property type="evidence" value="ECO:0007669"/>
    <property type="project" value="UniProtKB-KW"/>
</dbReference>
<dbReference type="EMBL" id="MNPL01001376">
    <property type="protein sequence ID" value="OQR79224.1"/>
    <property type="molecule type" value="Genomic_DNA"/>
</dbReference>
<evidence type="ECO:0000256" key="3">
    <source>
        <dbReference type="ARBA" id="ARBA00022527"/>
    </source>
</evidence>
<reference evidence="13 14" key="1">
    <citation type="journal article" date="2017" name="Gigascience">
        <title>Draft genome of the honey bee ectoparasitic mite, Tropilaelaps mercedesae, is shaped by the parasitic life history.</title>
        <authorList>
            <person name="Dong X."/>
            <person name="Armstrong S.D."/>
            <person name="Xia D."/>
            <person name="Makepeace B.L."/>
            <person name="Darby A.C."/>
            <person name="Kadowaki T."/>
        </authorList>
    </citation>
    <scope>NUCLEOTIDE SEQUENCE [LARGE SCALE GENOMIC DNA]</scope>
    <source>
        <strain evidence="13">Wuxi-XJTLU</strain>
    </source>
</reference>
<protein>
    <recommendedName>
        <fullName evidence="2">Serine/threonine-protein kinase greatwall</fullName>
        <ecNumber evidence="1">2.7.11.1</ecNumber>
    </recommendedName>
    <alternativeName>
        <fullName evidence="8">Microtubule-associated serine/threonine-protein kinase-like</fullName>
    </alternativeName>
</protein>
<comment type="catalytic activity">
    <reaction evidence="9">
        <text>L-threonyl-[protein] + ATP = O-phospho-L-threonyl-[protein] + ADP + H(+)</text>
        <dbReference type="Rhea" id="RHEA:46608"/>
        <dbReference type="Rhea" id="RHEA-COMP:11060"/>
        <dbReference type="Rhea" id="RHEA-COMP:11605"/>
        <dbReference type="ChEBI" id="CHEBI:15378"/>
        <dbReference type="ChEBI" id="CHEBI:30013"/>
        <dbReference type="ChEBI" id="CHEBI:30616"/>
        <dbReference type="ChEBI" id="CHEBI:61977"/>
        <dbReference type="ChEBI" id="CHEBI:456216"/>
        <dbReference type="EC" id="2.7.11.1"/>
    </reaction>
</comment>
<evidence type="ECO:0000256" key="8">
    <source>
        <dbReference type="ARBA" id="ARBA00033099"/>
    </source>
</evidence>
<keyword evidence="3" id="KW-0723">Serine/threonine-protein kinase</keyword>
<dbReference type="PROSITE" id="PS50011">
    <property type="entry name" value="PROTEIN_KINASE_DOM"/>
    <property type="match status" value="1"/>
</dbReference>
<dbReference type="PROSITE" id="PS00108">
    <property type="entry name" value="PROTEIN_KINASE_ST"/>
    <property type="match status" value="1"/>
</dbReference>
<evidence type="ECO:0000256" key="10">
    <source>
        <dbReference type="ARBA" id="ARBA00048679"/>
    </source>
</evidence>
<evidence type="ECO:0000256" key="4">
    <source>
        <dbReference type="ARBA" id="ARBA00022679"/>
    </source>
</evidence>
<evidence type="ECO:0000256" key="2">
    <source>
        <dbReference type="ARBA" id="ARBA00022148"/>
    </source>
</evidence>
<feature type="non-terminal residue" evidence="13">
    <location>
        <position position="490"/>
    </location>
</feature>
<feature type="domain" description="Protein kinase" evidence="12">
    <location>
        <begin position="207"/>
        <end position="475"/>
    </location>
</feature>
<keyword evidence="7" id="KW-0067">ATP-binding</keyword>
<evidence type="ECO:0000256" key="6">
    <source>
        <dbReference type="ARBA" id="ARBA00022777"/>
    </source>
</evidence>
<dbReference type="Gene3D" id="1.10.510.10">
    <property type="entry name" value="Transferase(Phosphotransferase) domain 1"/>
    <property type="match status" value="1"/>
</dbReference>
<keyword evidence="5" id="KW-0547">Nucleotide-binding</keyword>
<dbReference type="InterPro" id="IPR050236">
    <property type="entry name" value="Ser_Thr_kinase_AGC"/>
</dbReference>